<dbReference type="GO" id="GO:0030170">
    <property type="term" value="F:pyridoxal phosphate binding"/>
    <property type="evidence" value="ECO:0007669"/>
    <property type="project" value="InterPro"/>
</dbReference>
<keyword evidence="10" id="KW-1185">Reference proteome</keyword>
<dbReference type="Gene3D" id="3.40.640.10">
    <property type="entry name" value="Type I PLP-dependent aspartate aminotransferase-like (Major domain)"/>
    <property type="match status" value="1"/>
</dbReference>
<comment type="similarity">
    <text evidence="2">Belongs to the group II decarboxylase family.</text>
</comment>
<dbReference type="PRINTS" id="PR00069">
    <property type="entry name" value="ALDKETRDTASE"/>
</dbReference>
<keyword evidence="4 6" id="KW-0663">Pyridoxal phosphate</keyword>
<dbReference type="PANTHER" id="PTHR46101">
    <property type="match status" value="1"/>
</dbReference>
<name>A0A813G5Y6_POLGL</name>
<dbReference type="OrthoDB" id="2161780at2759"/>
<evidence type="ECO:0000313" key="9">
    <source>
        <dbReference type="EMBL" id="CAE8619667.1"/>
    </source>
</evidence>
<accession>A0A813G5Y6</accession>
<comment type="caution">
    <text evidence="9">The sequence shown here is derived from an EMBL/GenBank/DDBJ whole genome shotgun (WGS) entry which is preliminary data.</text>
</comment>
<proteinExistence type="inferred from homology"/>
<dbReference type="InterPro" id="IPR015424">
    <property type="entry name" value="PyrdxlP-dep_Trfase"/>
</dbReference>
<dbReference type="AlphaFoldDB" id="A0A813G5Y6"/>
<evidence type="ECO:0000313" key="10">
    <source>
        <dbReference type="Proteomes" id="UP000654075"/>
    </source>
</evidence>
<organism evidence="9 10">
    <name type="scientific">Polarella glacialis</name>
    <name type="common">Dinoflagellate</name>
    <dbReference type="NCBI Taxonomy" id="89957"/>
    <lineage>
        <taxon>Eukaryota</taxon>
        <taxon>Sar</taxon>
        <taxon>Alveolata</taxon>
        <taxon>Dinophyceae</taxon>
        <taxon>Suessiales</taxon>
        <taxon>Suessiaceae</taxon>
        <taxon>Polarella</taxon>
    </lineage>
</organism>
<dbReference type="InterPro" id="IPR015421">
    <property type="entry name" value="PyrdxlP-dep_Trfase_major"/>
</dbReference>
<feature type="region of interest" description="Disordered" evidence="7">
    <location>
        <begin position="1"/>
        <end position="30"/>
    </location>
</feature>
<dbReference type="Pfam" id="PF00248">
    <property type="entry name" value="Aldo_ket_red"/>
    <property type="match status" value="1"/>
</dbReference>
<dbReference type="InterPro" id="IPR002129">
    <property type="entry name" value="PyrdxlP-dep_de-COase"/>
</dbReference>
<sequence length="683" mass="75450">MGNAMATTTTTHSHSDACSESGALKQGVPPPATSEVAWTFAQSHQDENPCFMGIQMNMATEHYSKYWPLLMNCNNNLGDPFTAKAAYAHSFGEEIKLIALLAEMFGMAPSDAWGYMTHGSSGSNLHGIYNGRRVLGDDPTKIALLCASDAHYCITKASDLVGIKRLYPVPTDPDGRMCVEALKVILTEHLSTKPQTKFLLVCCSGAVRTGAIDNVNALMQVFELLGIRRDNMYVHLDAALGGMITPFLDYESDPKIPDHYKDAIIANPNVDSQSTSFHKRLGLPFPASVFMTKLSVLSRMPCPLYAECAGTFDTTLDGSRNGMIPFMVYHELRAIGNSAMRQRLKACLEVADYMVEKLTKLRGTEERRAAELKFAPWHPPGVMCVCVSPPPQQMCAKYHLPVFRVQGQVQMTHILTMEHLTKTSVDTFVDEWDAYLVAQKEKDNSKRPSAGGDAWGAVIRRSLTPTGSKFGKINVVGFGTYKLSGDDCAQAVGVAQNTGYSLMDTATVYKNLRLVGELESRVQICHKIDHHITTGRELAEQFEKDLGELGNLSSVHVLMLHYFPKEDCNRQDIWLALLNEKRQGRTKFAGVSNFTIENLQLMFGSKHGDEWPDVVQVHVSVCTQKFIEFCSNMSIDIMVYGVMQNGILEAAKGLLEQGLGVLVSSTRPANIRKNFETLAEYVG</sequence>
<feature type="domain" description="NADP-dependent oxidoreductase" evidence="8">
    <location>
        <begin position="477"/>
        <end position="652"/>
    </location>
</feature>
<dbReference type="InterPro" id="IPR036812">
    <property type="entry name" value="NAD(P)_OxRdtase_dom_sf"/>
</dbReference>
<dbReference type="PANTHER" id="PTHR46101:SF18">
    <property type="entry name" value="HISTIDINE DECARBOXYLASE"/>
    <property type="match status" value="1"/>
</dbReference>
<evidence type="ECO:0000259" key="8">
    <source>
        <dbReference type="Pfam" id="PF00248"/>
    </source>
</evidence>
<evidence type="ECO:0000256" key="4">
    <source>
        <dbReference type="ARBA" id="ARBA00022898"/>
    </source>
</evidence>
<dbReference type="Pfam" id="PF00282">
    <property type="entry name" value="Pyridoxal_deC"/>
    <property type="match status" value="1"/>
</dbReference>
<evidence type="ECO:0000256" key="2">
    <source>
        <dbReference type="ARBA" id="ARBA00009533"/>
    </source>
</evidence>
<dbReference type="InterPro" id="IPR023210">
    <property type="entry name" value="NADP_OxRdtase_dom"/>
</dbReference>
<dbReference type="GO" id="GO:0016491">
    <property type="term" value="F:oxidoreductase activity"/>
    <property type="evidence" value="ECO:0007669"/>
    <property type="project" value="InterPro"/>
</dbReference>
<evidence type="ECO:0000256" key="6">
    <source>
        <dbReference type="PIRSR" id="PIRSR602129-50"/>
    </source>
</evidence>
<evidence type="ECO:0000256" key="7">
    <source>
        <dbReference type="SAM" id="MobiDB-lite"/>
    </source>
</evidence>
<dbReference type="SUPFAM" id="SSF51430">
    <property type="entry name" value="NAD(P)-linked oxidoreductase"/>
    <property type="match status" value="1"/>
</dbReference>
<dbReference type="InterPro" id="IPR051151">
    <property type="entry name" value="Group_II_Decarboxylase"/>
</dbReference>
<reference evidence="9" key="1">
    <citation type="submission" date="2021-02" db="EMBL/GenBank/DDBJ databases">
        <authorList>
            <person name="Dougan E. K."/>
            <person name="Rhodes N."/>
            <person name="Thang M."/>
            <person name="Chan C."/>
        </authorList>
    </citation>
    <scope>NUCLEOTIDE SEQUENCE</scope>
</reference>
<gene>
    <name evidence="9" type="ORF">PGLA1383_LOCUS37252</name>
</gene>
<dbReference type="InterPro" id="IPR020471">
    <property type="entry name" value="AKR"/>
</dbReference>
<dbReference type="SUPFAM" id="SSF53383">
    <property type="entry name" value="PLP-dependent transferases"/>
    <property type="match status" value="1"/>
</dbReference>
<dbReference type="GO" id="GO:0019752">
    <property type="term" value="P:carboxylic acid metabolic process"/>
    <property type="evidence" value="ECO:0007669"/>
    <property type="project" value="InterPro"/>
</dbReference>
<protein>
    <recommendedName>
        <fullName evidence="8">NADP-dependent oxidoreductase domain-containing protein</fullName>
    </recommendedName>
</protein>
<keyword evidence="5" id="KW-0456">Lyase</keyword>
<evidence type="ECO:0000256" key="5">
    <source>
        <dbReference type="ARBA" id="ARBA00023239"/>
    </source>
</evidence>
<evidence type="ECO:0000256" key="3">
    <source>
        <dbReference type="ARBA" id="ARBA00022793"/>
    </source>
</evidence>
<evidence type="ECO:0000256" key="1">
    <source>
        <dbReference type="ARBA" id="ARBA00001933"/>
    </source>
</evidence>
<keyword evidence="3" id="KW-0210">Decarboxylase</keyword>
<dbReference type="GO" id="GO:0016831">
    <property type="term" value="F:carboxy-lyase activity"/>
    <property type="evidence" value="ECO:0007669"/>
    <property type="project" value="UniProtKB-KW"/>
</dbReference>
<dbReference type="EMBL" id="CAJNNV010027199">
    <property type="protein sequence ID" value="CAE8619667.1"/>
    <property type="molecule type" value="Genomic_DNA"/>
</dbReference>
<comment type="cofactor">
    <cofactor evidence="1 6">
        <name>pyridoxal 5'-phosphate</name>
        <dbReference type="ChEBI" id="CHEBI:597326"/>
    </cofactor>
</comment>
<dbReference type="Proteomes" id="UP000654075">
    <property type="component" value="Unassembled WGS sequence"/>
</dbReference>
<feature type="modified residue" description="N6-(pyridoxal phosphate)lysine" evidence="6">
    <location>
        <position position="279"/>
    </location>
</feature>
<dbReference type="Gene3D" id="3.20.20.100">
    <property type="entry name" value="NADP-dependent oxidoreductase domain"/>
    <property type="match status" value="1"/>
</dbReference>